<dbReference type="PANTHER" id="PTHR30308:SF2">
    <property type="entry name" value="SSRA-BINDING PROTEIN"/>
    <property type="match status" value="1"/>
</dbReference>
<dbReference type="Proteomes" id="UP000002696">
    <property type="component" value="Chromosome"/>
</dbReference>
<dbReference type="KEGG" id="bsb:Bresu_2514"/>
<dbReference type="eggNOG" id="COG0691">
    <property type="taxonomic scope" value="Bacteria"/>
</dbReference>
<dbReference type="InterPro" id="IPR000037">
    <property type="entry name" value="SsrA-bd_prot"/>
</dbReference>
<keyword evidence="5" id="KW-1185">Reference proteome</keyword>
<dbReference type="PANTHER" id="PTHR30308">
    <property type="entry name" value="TMRNA-BINDING COMPONENT OF TRANS-TRANSLATION TAGGING COMPLEX"/>
    <property type="match status" value="1"/>
</dbReference>
<protein>
    <recommendedName>
        <fullName evidence="3">SsrA-binding protein</fullName>
    </recommendedName>
    <alternativeName>
        <fullName evidence="3">Small protein B</fullName>
    </alternativeName>
</protein>
<dbReference type="GO" id="GO:0005829">
    <property type="term" value="C:cytosol"/>
    <property type="evidence" value="ECO:0007669"/>
    <property type="project" value="TreeGrafter"/>
</dbReference>
<evidence type="ECO:0000313" key="4">
    <source>
        <dbReference type="EMBL" id="ADL01822.1"/>
    </source>
</evidence>
<dbReference type="GO" id="GO:0003723">
    <property type="term" value="F:RNA binding"/>
    <property type="evidence" value="ECO:0007669"/>
    <property type="project" value="UniProtKB-UniRule"/>
</dbReference>
<dbReference type="NCBIfam" id="NF003843">
    <property type="entry name" value="PRK05422.1"/>
    <property type="match status" value="1"/>
</dbReference>
<name>D9QL08_BRESC</name>
<comment type="function">
    <text evidence="3">Required for rescue of stalled ribosomes mediated by trans-translation. Binds to transfer-messenger RNA (tmRNA), required for stable association of tmRNA with ribosomes. tmRNA and SmpB together mimic tRNA shape, replacing the anticodon stem-loop with SmpB. tmRNA is encoded by the ssrA gene; the 2 termini fold to resemble tRNA(Ala) and it encodes a 'tag peptide', a short internal open reading frame. During trans-translation Ala-aminoacylated tmRNA acts like a tRNA, entering the A-site of stalled ribosomes, displacing the stalled mRNA. The ribosome then switches to translate the ORF on the tmRNA; the nascent peptide is terminated with the 'tag peptide' encoded by the tmRNA and targeted for degradation. The ribosome is freed to recommence translation, which seems to be the essential function of trans-translation.</text>
</comment>
<dbReference type="Pfam" id="PF01668">
    <property type="entry name" value="SmpB"/>
    <property type="match status" value="1"/>
</dbReference>
<dbReference type="Gene3D" id="2.40.280.10">
    <property type="match status" value="1"/>
</dbReference>
<dbReference type="HOGENOM" id="CLU_108953_0_1_5"/>
<evidence type="ECO:0000256" key="1">
    <source>
        <dbReference type="ARBA" id="ARBA00022490"/>
    </source>
</evidence>
<dbReference type="STRING" id="633149.Bresu_2514"/>
<reference evidence="5" key="1">
    <citation type="journal article" date="2011" name="J. Bacteriol.">
        <title>Genome sequences of eight morphologically diverse alphaproteobacteria.</title>
        <authorList>
            <consortium name="US DOE Joint Genome Institute"/>
            <person name="Brown P.J."/>
            <person name="Kysela D.T."/>
            <person name="Buechlein A."/>
            <person name="Hemmerich C."/>
            <person name="Brun Y.V."/>
        </authorList>
    </citation>
    <scope>NUCLEOTIDE SEQUENCE [LARGE SCALE GENOMIC DNA]</scope>
    <source>
        <strain evidence="5">ATCC 15264 / DSM 4735 / LMG 14903 / NBRC 16000 / CB 81</strain>
    </source>
</reference>
<dbReference type="EMBL" id="CP002102">
    <property type="protein sequence ID" value="ADL01822.1"/>
    <property type="molecule type" value="Genomic_DNA"/>
</dbReference>
<dbReference type="FunCoup" id="D9QL08">
    <property type="interactions" value="466"/>
</dbReference>
<evidence type="ECO:0000256" key="3">
    <source>
        <dbReference type="HAMAP-Rule" id="MF_00023"/>
    </source>
</evidence>
<gene>
    <name evidence="3" type="primary">smpB</name>
    <name evidence="4" type="ordered locus">Bresu_2514</name>
</gene>
<comment type="similarity">
    <text evidence="3">Belongs to the SmpB family.</text>
</comment>
<dbReference type="InterPro" id="IPR023620">
    <property type="entry name" value="SmpB"/>
</dbReference>
<dbReference type="GO" id="GO:0070930">
    <property type="term" value="P:trans-translation-dependent protein tagging"/>
    <property type="evidence" value="ECO:0007669"/>
    <property type="project" value="TreeGrafter"/>
</dbReference>
<dbReference type="AlphaFoldDB" id="D9QL08"/>
<dbReference type="CDD" id="cd09294">
    <property type="entry name" value="SmpB"/>
    <property type="match status" value="1"/>
</dbReference>
<evidence type="ECO:0000256" key="2">
    <source>
        <dbReference type="ARBA" id="ARBA00022884"/>
    </source>
</evidence>
<accession>D9QL08</accession>
<dbReference type="SUPFAM" id="SSF74982">
    <property type="entry name" value="Small protein B (SmpB)"/>
    <property type="match status" value="1"/>
</dbReference>
<dbReference type="NCBIfam" id="TIGR00086">
    <property type="entry name" value="smpB"/>
    <property type="match status" value="1"/>
</dbReference>
<dbReference type="PROSITE" id="PS01317">
    <property type="entry name" value="SSRP"/>
    <property type="match status" value="1"/>
</dbReference>
<keyword evidence="1 3" id="KW-0963">Cytoplasm</keyword>
<dbReference type="RefSeq" id="WP_013269923.1">
    <property type="nucleotide sequence ID" value="NC_014375.1"/>
</dbReference>
<organism evidence="4 5">
    <name type="scientific">Brevundimonas subvibrioides (strain ATCC 15264 / DSM 4735 / LMG 14903 / NBRC 16000 / CB 81)</name>
    <name type="common">Caulobacter subvibrioides</name>
    <dbReference type="NCBI Taxonomy" id="633149"/>
    <lineage>
        <taxon>Bacteria</taxon>
        <taxon>Pseudomonadati</taxon>
        <taxon>Pseudomonadota</taxon>
        <taxon>Alphaproteobacteria</taxon>
        <taxon>Caulobacterales</taxon>
        <taxon>Caulobacteraceae</taxon>
        <taxon>Brevundimonas</taxon>
    </lineage>
</organism>
<dbReference type="HAMAP" id="MF_00023">
    <property type="entry name" value="SmpB"/>
    <property type="match status" value="1"/>
</dbReference>
<dbReference type="InterPro" id="IPR020081">
    <property type="entry name" value="SsrA-bd_prot_CS"/>
</dbReference>
<dbReference type="BioCyc" id="BSUB633149:G1GM8-2518-MONOMER"/>
<dbReference type="GO" id="GO:0070929">
    <property type="term" value="P:trans-translation"/>
    <property type="evidence" value="ECO:0007669"/>
    <property type="project" value="UniProtKB-UniRule"/>
</dbReference>
<comment type="subcellular location">
    <subcellularLocation>
        <location evidence="3">Cytoplasm</location>
    </subcellularLocation>
    <text evidence="3">The tmRNA-SmpB complex associates with stalled 70S ribosomes.</text>
</comment>
<sequence length="168" mass="18935">MATTKEKAAAAATKAPITKAKVIAENRRARFDYFLEDNIEAGIMLLGTEIKALRMGRANIAESYAAVEGREIVLINADIPPYVQANRFNHEPRRPRKLLLHRKQIDRLIGAVQKDGQTIIPLKLYLNDDGKAKLEIALAKGKKLHDKREASADRDWARDKARLLRDRG</sequence>
<proteinExistence type="inferred from homology"/>
<dbReference type="InParanoid" id="D9QL08"/>
<dbReference type="OrthoDB" id="9805462at2"/>
<evidence type="ECO:0000313" key="5">
    <source>
        <dbReference type="Proteomes" id="UP000002696"/>
    </source>
</evidence>
<keyword evidence="2 3" id="KW-0694">RNA-binding</keyword>